<feature type="transmembrane region" description="Helical" evidence="5">
    <location>
        <begin position="282"/>
        <end position="300"/>
    </location>
</feature>
<dbReference type="PANTHER" id="PTHR23507">
    <property type="entry name" value="ZGC:174356"/>
    <property type="match status" value="1"/>
</dbReference>
<dbReference type="GO" id="GO:0016020">
    <property type="term" value="C:membrane"/>
    <property type="evidence" value="ECO:0007669"/>
    <property type="project" value="UniProtKB-SubCell"/>
</dbReference>
<dbReference type="SUPFAM" id="SSF103473">
    <property type="entry name" value="MFS general substrate transporter"/>
    <property type="match status" value="1"/>
</dbReference>
<evidence type="ECO:0000313" key="7">
    <source>
        <dbReference type="Proteomes" id="UP000053558"/>
    </source>
</evidence>
<proteinExistence type="predicted"/>
<dbReference type="AlphaFoldDB" id="A0A5M3N253"/>
<feature type="transmembrane region" description="Helical" evidence="5">
    <location>
        <begin position="320"/>
        <end position="341"/>
    </location>
</feature>
<feature type="transmembrane region" description="Helical" evidence="5">
    <location>
        <begin position="161"/>
        <end position="184"/>
    </location>
</feature>
<keyword evidence="7" id="KW-1185">Reference proteome</keyword>
<comment type="caution">
    <text evidence="6">The sequence shown here is derived from an EMBL/GenBank/DDBJ whole genome shotgun (WGS) entry which is preliminary data.</text>
</comment>
<dbReference type="KEGG" id="cput:CONPUDRAFT_79776"/>
<feature type="transmembrane region" description="Helical" evidence="5">
    <location>
        <begin position="248"/>
        <end position="270"/>
    </location>
</feature>
<dbReference type="OrthoDB" id="3026777at2759"/>
<evidence type="ECO:0000313" key="6">
    <source>
        <dbReference type="EMBL" id="EIW85094.1"/>
    </source>
</evidence>
<gene>
    <name evidence="6" type="ORF">CONPUDRAFT_79776</name>
</gene>
<organism evidence="6 7">
    <name type="scientific">Coniophora puteana (strain RWD-64-598)</name>
    <name type="common">Brown rot fungus</name>
    <dbReference type="NCBI Taxonomy" id="741705"/>
    <lineage>
        <taxon>Eukaryota</taxon>
        <taxon>Fungi</taxon>
        <taxon>Dikarya</taxon>
        <taxon>Basidiomycota</taxon>
        <taxon>Agaricomycotina</taxon>
        <taxon>Agaricomycetes</taxon>
        <taxon>Agaricomycetidae</taxon>
        <taxon>Boletales</taxon>
        <taxon>Coniophorineae</taxon>
        <taxon>Coniophoraceae</taxon>
        <taxon>Coniophora</taxon>
    </lineage>
</organism>
<dbReference type="GO" id="GO:0022857">
    <property type="term" value="F:transmembrane transporter activity"/>
    <property type="evidence" value="ECO:0007669"/>
    <property type="project" value="InterPro"/>
</dbReference>
<accession>A0A5M3N253</accession>
<dbReference type="Pfam" id="PF07690">
    <property type="entry name" value="MFS_1"/>
    <property type="match status" value="1"/>
</dbReference>
<keyword evidence="4 5" id="KW-0472">Membrane</keyword>
<keyword evidence="2 5" id="KW-0812">Transmembrane</keyword>
<feature type="transmembrane region" description="Helical" evidence="5">
    <location>
        <begin position="93"/>
        <end position="115"/>
    </location>
</feature>
<dbReference type="InterPro" id="IPR036259">
    <property type="entry name" value="MFS_trans_sf"/>
</dbReference>
<comment type="subcellular location">
    <subcellularLocation>
        <location evidence="1">Membrane</location>
        <topology evidence="1">Multi-pass membrane protein</topology>
    </subcellularLocation>
</comment>
<evidence type="ECO:0000256" key="2">
    <source>
        <dbReference type="ARBA" id="ARBA00022692"/>
    </source>
</evidence>
<evidence type="ECO:0000256" key="3">
    <source>
        <dbReference type="ARBA" id="ARBA00022989"/>
    </source>
</evidence>
<dbReference type="EMBL" id="JH711574">
    <property type="protein sequence ID" value="EIW85094.1"/>
    <property type="molecule type" value="Genomic_DNA"/>
</dbReference>
<sequence>MPLASIGFASTIAPRVDLYITLVCRAHPPGNTSDSESLFFGEVPTHAQCSQDATVQAAVAQLSAVLTMTMGILSCITGAWWGSLSDRIGRTPILSWSMFGLLINDIVYIITALFSDHLPGGYWFLIIGSILEGFLGALPAGVGALHGYIADCTDPSARSRAFSLNLGLMFSGMALGPLIGGILISTTGQTLSVFYLAAAVHAAYIVFINAIVPESLTPARRVAARAAHRSAALKKAAAAKIQVRSVRLLSVLAGILGFLTPLAVLGPITVSDKQGRAKRNWSLLYLAVSYGLTVSIIASMPFKFQYASKTFGWTSETLSYFVSLTGLVRAALLTAVLPVVIKFLKPKPVPIQLENASMDALNSIPSQSSQRSPSSNSKPQAHVAQFDLSLSRVSLAIEIIGFTVMAFAGNATVFTVGTLIGSCGSGFSPAVQAAALEVYSRQHPAGRAESGRLFGALSVVQAVGAQILGPMVYGIVFSKTVATLPRTILVLSVGVVVGALIFLAFVRLPNESESRDAEEAPLLGETGDVPTIVVTEEGVTAVAGTSSW</sequence>
<protein>
    <submittedName>
        <fullName evidence="6">MFS general substrate transporter</fullName>
    </submittedName>
</protein>
<reference evidence="7" key="1">
    <citation type="journal article" date="2012" name="Science">
        <title>The Paleozoic origin of enzymatic lignin decomposition reconstructed from 31 fungal genomes.</title>
        <authorList>
            <person name="Floudas D."/>
            <person name="Binder M."/>
            <person name="Riley R."/>
            <person name="Barry K."/>
            <person name="Blanchette R.A."/>
            <person name="Henrissat B."/>
            <person name="Martinez A.T."/>
            <person name="Otillar R."/>
            <person name="Spatafora J.W."/>
            <person name="Yadav J.S."/>
            <person name="Aerts A."/>
            <person name="Benoit I."/>
            <person name="Boyd A."/>
            <person name="Carlson A."/>
            <person name="Copeland A."/>
            <person name="Coutinho P.M."/>
            <person name="de Vries R.P."/>
            <person name="Ferreira P."/>
            <person name="Findley K."/>
            <person name="Foster B."/>
            <person name="Gaskell J."/>
            <person name="Glotzer D."/>
            <person name="Gorecki P."/>
            <person name="Heitman J."/>
            <person name="Hesse C."/>
            <person name="Hori C."/>
            <person name="Igarashi K."/>
            <person name="Jurgens J.A."/>
            <person name="Kallen N."/>
            <person name="Kersten P."/>
            <person name="Kohler A."/>
            <person name="Kuees U."/>
            <person name="Kumar T.K.A."/>
            <person name="Kuo A."/>
            <person name="LaButti K."/>
            <person name="Larrondo L.F."/>
            <person name="Lindquist E."/>
            <person name="Ling A."/>
            <person name="Lombard V."/>
            <person name="Lucas S."/>
            <person name="Lundell T."/>
            <person name="Martin R."/>
            <person name="McLaughlin D.J."/>
            <person name="Morgenstern I."/>
            <person name="Morin E."/>
            <person name="Murat C."/>
            <person name="Nagy L.G."/>
            <person name="Nolan M."/>
            <person name="Ohm R.A."/>
            <person name="Patyshakuliyeva A."/>
            <person name="Rokas A."/>
            <person name="Ruiz-Duenas F.J."/>
            <person name="Sabat G."/>
            <person name="Salamov A."/>
            <person name="Samejima M."/>
            <person name="Schmutz J."/>
            <person name="Slot J.C."/>
            <person name="St John F."/>
            <person name="Stenlid J."/>
            <person name="Sun H."/>
            <person name="Sun S."/>
            <person name="Syed K."/>
            <person name="Tsang A."/>
            <person name="Wiebenga A."/>
            <person name="Young D."/>
            <person name="Pisabarro A."/>
            <person name="Eastwood D.C."/>
            <person name="Martin F."/>
            <person name="Cullen D."/>
            <person name="Grigoriev I.V."/>
            <person name="Hibbett D.S."/>
        </authorList>
    </citation>
    <scope>NUCLEOTIDE SEQUENCE [LARGE SCALE GENOMIC DNA]</scope>
    <source>
        <strain evidence="7">RWD-64-598 SS2</strain>
    </source>
</reference>
<dbReference type="InterPro" id="IPR011701">
    <property type="entry name" value="MFS"/>
</dbReference>
<evidence type="ECO:0000256" key="4">
    <source>
        <dbReference type="ARBA" id="ARBA00023136"/>
    </source>
</evidence>
<feature type="transmembrane region" description="Helical" evidence="5">
    <location>
        <begin position="191"/>
        <end position="212"/>
    </location>
</feature>
<evidence type="ECO:0000256" key="1">
    <source>
        <dbReference type="ARBA" id="ARBA00004141"/>
    </source>
</evidence>
<dbReference type="RefSeq" id="XP_007764274.1">
    <property type="nucleotide sequence ID" value="XM_007766084.1"/>
</dbReference>
<name>A0A5M3N253_CONPW</name>
<evidence type="ECO:0000256" key="5">
    <source>
        <dbReference type="SAM" id="Phobius"/>
    </source>
</evidence>
<dbReference type="Gene3D" id="1.20.1250.20">
    <property type="entry name" value="MFS general substrate transporter like domains"/>
    <property type="match status" value="2"/>
</dbReference>
<keyword evidence="3 5" id="KW-1133">Transmembrane helix</keyword>
<dbReference type="Proteomes" id="UP000053558">
    <property type="component" value="Unassembled WGS sequence"/>
</dbReference>
<feature type="transmembrane region" description="Helical" evidence="5">
    <location>
        <begin position="488"/>
        <end position="506"/>
    </location>
</feature>
<feature type="transmembrane region" description="Helical" evidence="5">
    <location>
        <begin position="453"/>
        <end position="476"/>
    </location>
</feature>
<dbReference type="PANTHER" id="PTHR23507:SF1">
    <property type="entry name" value="FI18259P1-RELATED"/>
    <property type="match status" value="1"/>
</dbReference>
<feature type="transmembrane region" description="Helical" evidence="5">
    <location>
        <begin position="58"/>
        <end position="81"/>
    </location>
</feature>
<feature type="transmembrane region" description="Helical" evidence="5">
    <location>
        <begin position="122"/>
        <end position="149"/>
    </location>
</feature>
<dbReference type="GeneID" id="19209979"/>
<dbReference type="OMA" id="TFALICH"/>